<dbReference type="RefSeq" id="WP_160903031.1">
    <property type="nucleotide sequence ID" value="NZ_CP102850.1"/>
</dbReference>
<comment type="caution">
    <text evidence="2">The sequence shown here is derived from an EMBL/GenBank/DDBJ whole genome shotgun (WGS) entry which is preliminary data.</text>
</comment>
<dbReference type="AlphaFoldDB" id="A0A6L7GW34"/>
<evidence type="ECO:0000313" key="2">
    <source>
        <dbReference type="EMBL" id="MXP22845.1"/>
    </source>
</evidence>
<gene>
    <name evidence="2" type="ORF">GIY30_16000</name>
</gene>
<dbReference type="PROSITE" id="PS51318">
    <property type="entry name" value="TAT"/>
    <property type="match status" value="1"/>
</dbReference>
<evidence type="ECO:0000313" key="3">
    <source>
        <dbReference type="Proteomes" id="UP000475545"/>
    </source>
</evidence>
<dbReference type="Proteomes" id="UP000475545">
    <property type="component" value="Unassembled WGS sequence"/>
</dbReference>
<dbReference type="EMBL" id="WMBR01000004">
    <property type="protein sequence ID" value="MXP22845.1"/>
    <property type="molecule type" value="Genomic_DNA"/>
</dbReference>
<feature type="chain" id="PRO_5026998263" description="MspA family protein" evidence="1">
    <location>
        <begin position="37"/>
        <end position="223"/>
    </location>
</feature>
<evidence type="ECO:0008006" key="4">
    <source>
        <dbReference type="Google" id="ProtNLM"/>
    </source>
</evidence>
<accession>A0A6L7GW34</accession>
<feature type="signal peptide" evidence="1">
    <location>
        <begin position="1"/>
        <end position="36"/>
    </location>
</feature>
<evidence type="ECO:0000256" key="1">
    <source>
        <dbReference type="SAM" id="SignalP"/>
    </source>
</evidence>
<protein>
    <recommendedName>
        <fullName evidence="4">MspA family protein</fullName>
    </recommendedName>
</protein>
<dbReference type="InterPro" id="IPR006311">
    <property type="entry name" value="TAT_signal"/>
</dbReference>
<organism evidence="2 3">
    <name type="scientific">Gordonia mangrovi</name>
    <dbReference type="NCBI Taxonomy" id="2665643"/>
    <lineage>
        <taxon>Bacteria</taxon>
        <taxon>Bacillati</taxon>
        <taxon>Actinomycetota</taxon>
        <taxon>Actinomycetes</taxon>
        <taxon>Mycobacteriales</taxon>
        <taxon>Gordoniaceae</taxon>
        <taxon>Gordonia</taxon>
    </lineage>
</organism>
<keyword evidence="1" id="KW-0732">Signal</keyword>
<dbReference type="Pfam" id="PF09203">
    <property type="entry name" value="MspA"/>
    <property type="match status" value="1"/>
</dbReference>
<reference evidence="2 3" key="1">
    <citation type="submission" date="2019-11" db="EMBL/GenBank/DDBJ databases">
        <title>Gordonia sp. nov., a novel actinobacterium isolated from mangrove soil in Hainan.</title>
        <authorList>
            <person name="Huang X."/>
            <person name="Xie Y."/>
            <person name="Chu X."/>
            <person name="Xiao K."/>
        </authorList>
    </citation>
    <scope>NUCLEOTIDE SEQUENCE [LARGE SCALE GENOMIC DNA]</scope>
    <source>
        <strain evidence="2 3">HNM0687</strain>
    </source>
</reference>
<proteinExistence type="predicted"/>
<sequence length="223" mass="22251">MSKFSKLGLRRAAGACAVAAAAAVGLAGMGAGTAAAAPLANGYKSASGVDGETLQTWRKAESQYSVKRVAYNGGLGRTALLSGLYQAKASEGVSGSLAVSILAGCQIDVAGISLDGGAGISLGDFSNPVPGISLDGGISIPLAPGQAAIYSVTDKDIPEGGTSAIQLSDYEINFPNCGGYATARTVVKTIAAQGYEIEDDGETVTGEGSLIKSTLYGQPFFVS</sequence>
<keyword evidence="3" id="KW-1185">Reference proteome</keyword>
<dbReference type="InterPro" id="IPR015286">
    <property type="entry name" value="Porin_fam_mycobact-type"/>
</dbReference>
<name>A0A6L7GW34_9ACTN</name>